<protein>
    <submittedName>
        <fullName evidence="1">Uncharacterized protein</fullName>
    </submittedName>
</protein>
<reference evidence="1" key="2">
    <citation type="submission" date="2013-11" db="EMBL/GenBank/DDBJ databases">
        <title>Draft genome sequence of Anaerostipes caccae (DSM 14662).</title>
        <authorList>
            <person name="Sudarsanam P."/>
            <person name="Ley R."/>
            <person name="Guruge J."/>
            <person name="Turnbaugh P.J."/>
            <person name="Mahowald M."/>
            <person name="Liep D."/>
            <person name="Gordon J."/>
        </authorList>
    </citation>
    <scope>NUCLEOTIDE SEQUENCE</scope>
    <source>
        <strain evidence="1">DSM 14662</strain>
    </source>
</reference>
<proteinExistence type="predicted"/>
<accession>B0MBM6</accession>
<dbReference type="Proteomes" id="UP000004935">
    <property type="component" value="Unassembled WGS sequence"/>
</dbReference>
<gene>
    <name evidence="1" type="ORF">ANACAC_01047</name>
</gene>
<evidence type="ECO:0000313" key="2">
    <source>
        <dbReference type="Proteomes" id="UP000004935"/>
    </source>
</evidence>
<dbReference type="HOGENOM" id="CLU_3264783_0_0_9"/>
<dbReference type="STRING" id="411490.ANACAC_01047"/>
<keyword evidence="2" id="KW-1185">Reference proteome</keyword>
<dbReference type="EMBL" id="ABAX03000010">
    <property type="protein sequence ID" value="EDR98460.1"/>
    <property type="molecule type" value="Genomic_DNA"/>
</dbReference>
<sequence>MQKVIQCIITLSFQSIYTLIVKNFLNALPRLTVFCIHDTML</sequence>
<reference evidence="1" key="1">
    <citation type="submission" date="2007-11" db="EMBL/GenBank/DDBJ databases">
        <authorList>
            <person name="Fulton L."/>
            <person name="Clifton S."/>
            <person name="Fulton B."/>
            <person name="Xu J."/>
            <person name="Minx P."/>
            <person name="Pepin K.H."/>
            <person name="Johnson M."/>
            <person name="Thiruvilangam P."/>
            <person name="Bhonagiri V."/>
            <person name="Nash W.E."/>
            <person name="Mardis E.R."/>
            <person name="Wilson R.K."/>
        </authorList>
    </citation>
    <scope>NUCLEOTIDE SEQUENCE [LARGE SCALE GENOMIC DNA]</scope>
    <source>
        <strain evidence="1">DSM 14662</strain>
    </source>
</reference>
<organism evidence="1 2">
    <name type="scientific">Anaerostipes caccae (strain DSM 14662 / CCUG 47493 / JCM 13470 / NCIMB 13811 / L1-92)</name>
    <dbReference type="NCBI Taxonomy" id="411490"/>
    <lineage>
        <taxon>Bacteria</taxon>
        <taxon>Bacillati</taxon>
        <taxon>Bacillota</taxon>
        <taxon>Clostridia</taxon>
        <taxon>Lachnospirales</taxon>
        <taxon>Lachnospiraceae</taxon>
        <taxon>Anaerostipes</taxon>
    </lineage>
</organism>
<evidence type="ECO:0000313" key="1">
    <source>
        <dbReference type="EMBL" id="EDR98460.1"/>
    </source>
</evidence>
<comment type="caution">
    <text evidence="1">The sequence shown here is derived from an EMBL/GenBank/DDBJ whole genome shotgun (WGS) entry which is preliminary data.</text>
</comment>
<name>B0MBM6_ANACD</name>
<dbReference type="AlphaFoldDB" id="B0MBM6"/>